<dbReference type="OrthoDB" id="295274at2759"/>
<feature type="compositionally biased region" description="Basic and acidic residues" evidence="7">
    <location>
        <begin position="606"/>
        <end position="622"/>
    </location>
</feature>
<keyword evidence="5" id="KW-0804">Transcription</keyword>
<feature type="region of interest" description="Disordered" evidence="7">
    <location>
        <begin position="376"/>
        <end position="446"/>
    </location>
</feature>
<feature type="compositionally biased region" description="Basic and acidic residues" evidence="7">
    <location>
        <begin position="16"/>
        <end position="29"/>
    </location>
</feature>
<evidence type="ECO:0000256" key="3">
    <source>
        <dbReference type="ARBA" id="ARBA00023015"/>
    </source>
</evidence>
<feature type="region of interest" description="Disordered" evidence="7">
    <location>
        <begin position="590"/>
        <end position="622"/>
    </location>
</feature>
<dbReference type="CDD" id="cd14687">
    <property type="entry name" value="bZIP_ATF2"/>
    <property type="match status" value="1"/>
</dbReference>
<dbReference type="Gene3D" id="1.20.5.170">
    <property type="match status" value="1"/>
</dbReference>
<feature type="compositionally biased region" description="Polar residues" evidence="7">
    <location>
        <begin position="394"/>
        <end position="410"/>
    </location>
</feature>
<dbReference type="FunFam" id="1.20.5.170:FF:000053">
    <property type="entry name" value="BZIP transcription factor AtfA"/>
    <property type="match status" value="1"/>
</dbReference>
<dbReference type="PROSITE" id="PS00036">
    <property type="entry name" value="BZIP_BASIC"/>
    <property type="match status" value="1"/>
</dbReference>
<evidence type="ECO:0000256" key="4">
    <source>
        <dbReference type="ARBA" id="ARBA00023125"/>
    </source>
</evidence>
<dbReference type="SMART" id="SM00338">
    <property type="entry name" value="BRLZ"/>
    <property type="match status" value="1"/>
</dbReference>
<comment type="similarity">
    <text evidence="2">Belongs to the bZIP family.</text>
</comment>
<evidence type="ECO:0000259" key="8">
    <source>
        <dbReference type="PROSITE" id="PS50217"/>
    </source>
</evidence>
<sequence>MFTGQDYHSVNSTSAKKNDSNKRSRDDTSKIMNNKIPHKNASAVAATTAKPVTARPLDPSDMNYSTNMAGMVDPMHHYTAADISGGASVRNSLPPQYANMAVGNASLHNQEINASASPNYHQAAYLRQQQQEQQPMKTEDESQLYGDILMSSGVVHDVNQDLATHTNINQLHSGPKSVPNDVTTVPGNSATAAAAAAAAATAAAATAAANTANTSALNKQLYFMNMNSNNNPHALNDPSILETLSPFFQPFGVDVAHLPMTNPPIFQSSLPGCDEPVRRRRISISNGQISQLGEDIETLENLHNTQPPPMPNFHNYQNGANKNKNLPHRQTFNQIAPVDIPLYSAKKNTNPLSGTSLADQNADYTKDQRQHFAGSLSKNITSESASDLEGMTTFAPTTDSGNSTNKNMSKSLLKESHSNPSFSSRSQASHMDLANNAQEEPTPGTTAWKRARLLERNRIAASKCRQRKKVAQLQLQREFDDIKDENKILQKKLNYYEKLISKFKKFSKIHLREHEKLTKNSDDNGSTNSGIKSESTTVDSLKIIEELLMIDSDVTEVDKETGKIITIKHEPYSQRFDSYVDEDDMDLVGDKLTGSRNNSENQSLVDSDKDVKASNLKEHDVV</sequence>
<keyword evidence="3" id="KW-0805">Transcription regulation</keyword>
<dbReference type="SUPFAM" id="SSF57959">
    <property type="entry name" value="Leucine zipper domain"/>
    <property type="match status" value="1"/>
</dbReference>
<protein>
    <recommendedName>
        <fullName evidence="8">BZIP domain-containing protein</fullName>
    </recommendedName>
</protein>
<comment type="subcellular location">
    <subcellularLocation>
        <location evidence="1">Nucleus</location>
    </subcellularLocation>
</comment>
<dbReference type="InterPro" id="IPR046347">
    <property type="entry name" value="bZIP_sf"/>
</dbReference>
<dbReference type="GO" id="GO:0043565">
    <property type="term" value="F:sequence-specific DNA binding"/>
    <property type="evidence" value="ECO:0007669"/>
    <property type="project" value="UniProtKB-ARBA"/>
</dbReference>
<evidence type="ECO:0000313" key="9">
    <source>
        <dbReference type="EMBL" id="QID85848.1"/>
    </source>
</evidence>
<keyword evidence="10" id="KW-1185">Reference proteome</keyword>
<dbReference type="GO" id="GO:0005634">
    <property type="term" value="C:nucleus"/>
    <property type="evidence" value="ECO:0007669"/>
    <property type="project" value="UniProtKB-SubCell"/>
</dbReference>
<keyword evidence="6" id="KW-0539">Nucleus</keyword>
<dbReference type="EMBL" id="CP049006">
    <property type="protein sequence ID" value="QID85848.1"/>
    <property type="molecule type" value="Genomic_DNA"/>
</dbReference>
<evidence type="ECO:0000313" key="10">
    <source>
        <dbReference type="Proteomes" id="UP000501346"/>
    </source>
</evidence>
<keyword evidence="4" id="KW-0238">DNA-binding</keyword>
<dbReference type="Pfam" id="PF00170">
    <property type="entry name" value="bZIP_1"/>
    <property type="match status" value="1"/>
</dbReference>
<gene>
    <name evidence="9" type="ORF">GRS66_008438</name>
</gene>
<proteinExistence type="inferred from homology"/>
<organism evidence="9 10">
    <name type="scientific">Saccharomyces pastorianus</name>
    <name type="common">Lager yeast</name>
    <name type="synonym">Saccharomyces cerevisiae x Saccharomyces eubayanus</name>
    <dbReference type="NCBI Taxonomy" id="27292"/>
    <lineage>
        <taxon>Eukaryota</taxon>
        <taxon>Fungi</taxon>
        <taxon>Dikarya</taxon>
        <taxon>Ascomycota</taxon>
        <taxon>Saccharomycotina</taxon>
        <taxon>Saccharomycetes</taxon>
        <taxon>Saccharomycetales</taxon>
        <taxon>Saccharomycetaceae</taxon>
        <taxon>Saccharomyces</taxon>
    </lineage>
</organism>
<evidence type="ECO:0000256" key="6">
    <source>
        <dbReference type="ARBA" id="ARBA00023242"/>
    </source>
</evidence>
<dbReference type="InterPro" id="IPR051027">
    <property type="entry name" value="bZIP_transcription_factors"/>
</dbReference>
<evidence type="ECO:0000256" key="5">
    <source>
        <dbReference type="ARBA" id="ARBA00023163"/>
    </source>
</evidence>
<feature type="compositionally biased region" description="Polar residues" evidence="7">
    <location>
        <begin position="418"/>
        <end position="445"/>
    </location>
</feature>
<evidence type="ECO:0000256" key="7">
    <source>
        <dbReference type="SAM" id="MobiDB-lite"/>
    </source>
</evidence>
<evidence type="ECO:0000256" key="2">
    <source>
        <dbReference type="ARBA" id="ARBA00007163"/>
    </source>
</evidence>
<feature type="region of interest" description="Disordered" evidence="7">
    <location>
        <begin position="1"/>
        <end position="34"/>
    </location>
</feature>
<dbReference type="Proteomes" id="UP000501346">
    <property type="component" value="Chromosome SeIX"/>
</dbReference>
<evidence type="ECO:0000256" key="1">
    <source>
        <dbReference type="ARBA" id="ARBA00004123"/>
    </source>
</evidence>
<dbReference type="PANTHER" id="PTHR19304">
    <property type="entry name" value="CYCLIC-AMP RESPONSE ELEMENT BINDING PROTEIN"/>
    <property type="match status" value="1"/>
</dbReference>
<reference evidence="9 10" key="1">
    <citation type="journal article" date="2019" name="BMC Genomics">
        <title>Chromosome level assembly and comparative genome analysis confirm lager-brewing yeasts originated from a single hybridization.</title>
        <authorList>
            <person name="Salazar A.N."/>
            <person name="Gorter de Vries A.R."/>
            <person name="van den Broek M."/>
            <person name="Brouwers N."/>
            <person name="de la Torre Cortes P."/>
            <person name="Kuijpers N.G.A."/>
            <person name="Daran J.G."/>
            <person name="Abeel T."/>
        </authorList>
    </citation>
    <scope>NUCLEOTIDE SEQUENCE [LARGE SCALE GENOMIC DNA]</scope>
    <source>
        <strain evidence="9 10">CBS 1483</strain>
    </source>
</reference>
<dbReference type="AlphaFoldDB" id="A0A6C1E938"/>
<feature type="domain" description="BZIP" evidence="8">
    <location>
        <begin position="449"/>
        <end position="504"/>
    </location>
</feature>
<dbReference type="GO" id="GO:0001228">
    <property type="term" value="F:DNA-binding transcription activator activity, RNA polymerase II-specific"/>
    <property type="evidence" value="ECO:0007669"/>
    <property type="project" value="UniProtKB-ARBA"/>
</dbReference>
<feature type="compositionally biased region" description="Polar residues" evidence="7">
    <location>
        <begin position="376"/>
        <end position="385"/>
    </location>
</feature>
<accession>A0A6C1E938</accession>
<dbReference type="InterPro" id="IPR004827">
    <property type="entry name" value="bZIP"/>
</dbReference>
<dbReference type="PROSITE" id="PS50217">
    <property type="entry name" value="BZIP"/>
    <property type="match status" value="1"/>
</dbReference>
<name>A0A6C1E938_SACPS</name>
<feature type="compositionally biased region" description="Polar residues" evidence="7">
    <location>
        <begin position="594"/>
        <end position="605"/>
    </location>
</feature>
<feature type="compositionally biased region" description="Polar residues" evidence="7">
    <location>
        <begin position="1"/>
        <end position="15"/>
    </location>
</feature>